<name>A0ABV3QHP1_9GAMM</name>
<organism evidence="2 3">
    <name type="scientific">Rhodanobacter lycopersici</name>
    <dbReference type="NCBI Taxonomy" id="3162487"/>
    <lineage>
        <taxon>Bacteria</taxon>
        <taxon>Pseudomonadati</taxon>
        <taxon>Pseudomonadota</taxon>
        <taxon>Gammaproteobacteria</taxon>
        <taxon>Lysobacterales</taxon>
        <taxon>Rhodanobacteraceae</taxon>
        <taxon>Rhodanobacter</taxon>
    </lineage>
</organism>
<dbReference type="Proteomes" id="UP001556220">
    <property type="component" value="Unassembled WGS sequence"/>
</dbReference>
<accession>A0ABV3QHP1</accession>
<feature type="signal peptide" evidence="1">
    <location>
        <begin position="1"/>
        <end position="24"/>
    </location>
</feature>
<evidence type="ECO:0000313" key="2">
    <source>
        <dbReference type="EMBL" id="MEW9573365.1"/>
    </source>
</evidence>
<dbReference type="RefSeq" id="WP_367855425.1">
    <property type="nucleotide sequence ID" value="NZ_JBFOHK010000005.1"/>
</dbReference>
<proteinExistence type="predicted"/>
<gene>
    <name evidence="2" type="ORF">ABQJ54_16535</name>
</gene>
<dbReference type="EMBL" id="JBFOHK010000005">
    <property type="protein sequence ID" value="MEW9573365.1"/>
    <property type="molecule type" value="Genomic_DNA"/>
</dbReference>
<comment type="caution">
    <text evidence="2">The sequence shown here is derived from an EMBL/GenBank/DDBJ whole genome shotgun (WGS) entry which is preliminary data.</text>
</comment>
<dbReference type="InterPro" id="IPR018759">
    <property type="entry name" value="BBP2_2"/>
</dbReference>
<evidence type="ECO:0000256" key="1">
    <source>
        <dbReference type="SAM" id="SignalP"/>
    </source>
</evidence>
<sequence length="437" mass="47919">MSSSTRLARAVSLALALVATPVVAGQFDYSLYGGVEHSNNIGLSDTGAVSQWLLIPGFGFDYAQQGATLQAHVTGGAEYRDYLGGSYANQKFGELAGLVNWSVLPQRLDFVAQDYASVQPISTLSSNGPDNQQQTNVLEVGPTLYFNLGSALHGQAELRYINSRASRTTEFDSSRGDGALRLIRDVSPTSQLSFNVETQQVDFDDSDEVNYSRDGAFVRYVDKLAHMDLDVAAGWSHISFDSGGYGTASTPLVNASIKWHASARNTFGVSYTRDYSDAAQDLINLTESTEDATPMTPPLSIQTGGAVIGSGVYLEQLLQGHYDYAGDRLTVSLSPWYRKLHYLEGLQPDETGRGGELGVDYRLNPRLTLSGFANIEREDYTTLLRRDTTTNVGVALRQFMNSHWSWRVSVIDQHRTSTAPGQGYQETEVYFGVVYQR</sequence>
<protein>
    <submittedName>
        <fullName evidence="2">Outer membrane beta-barrel protein</fullName>
    </submittedName>
</protein>
<keyword evidence="3" id="KW-1185">Reference proteome</keyword>
<evidence type="ECO:0000313" key="3">
    <source>
        <dbReference type="Proteomes" id="UP001556220"/>
    </source>
</evidence>
<keyword evidence="1" id="KW-0732">Signal</keyword>
<feature type="chain" id="PRO_5045100273" evidence="1">
    <location>
        <begin position="25"/>
        <end position="437"/>
    </location>
</feature>
<dbReference type="Pfam" id="PF10082">
    <property type="entry name" value="BBP2_2"/>
    <property type="match status" value="1"/>
</dbReference>
<reference evidence="2 3" key="1">
    <citation type="submission" date="2024-06" db="EMBL/GenBank/DDBJ databases">
        <authorList>
            <person name="Woo H."/>
        </authorList>
    </citation>
    <scope>NUCLEOTIDE SEQUENCE [LARGE SCALE GENOMIC DNA]</scope>
    <source>
        <strain evidence="2 3">Si-c</strain>
    </source>
</reference>